<name>A0A814YYG1_9BILA</name>
<feature type="compositionally biased region" description="Polar residues" evidence="1">
    <location>
        <begin position="180"/>
        <end position="209"/>
    </location>
</feature>
<evidence type="ECO:0000313" key="2">
    <source>
        <dbReference type="EMBL" id="CAF1237550.1"/>
    </source>
</evidence>
<feature type="compositionally biased region" description="Low complexity" evidence="1">
    <location>
        <begin position="286"/>
        <end position="295"/>
    </location>
</feature>
<protein>
    <submittedName>
        <fullName evidence="2">Uncharacterized protein</fullName>
    </submittedName>
</protein>
<feature type="region of interest" description="Disordered" evidence="1">
    <location>
        <begin position="1"/>
        <end position="84"/>
    </location>
</feature>
<evidence type="ECO:0000313" key="4">
    <source>
        <dbReference type="Proteomes" id="UP000663854"/>
    </source>
</evidence>
<keyword evidence="5" id="KW-1185">Reference proteome</keyword>
<evidence type="ECO:0000313" key="3">
    <source>
        <dbReference type="EMBL" id="CAF1519698.1"/>
    </source>
</evidence>
<dbReference type="Proteomes" id="UP000663870">
    <property type="component" value="Unassembled WGS sequence"/>
</dbReference>
<accession>A0A814YYG1</accession>
<dbReference type="AlphaFoldDB" id="A0A814YYG1"/>
<sequence>MQKVDNFESSSSSTTTTTTTPIFGNTVSQTKIQQQQQNNDEVDKLETSSQSVINGENIKTNDYEGSTTTESVRENNGTNNITDVHVNGQNEKITVDDLQPIDATIKDNIKPTEETISTSEVPQPMEKTSQNEAIPEPSNEQTDNLTSTVPPPPPPVDVPVSTEPEPALSTSTDVVKEDVSSTSATTNVDNVPPVETTSTSNENIPTSVTVPEATPERKTKSPRGKAKTPVVSTPPTRHSTRARKPVSSTNEDEEEEQQTTEDIRVSTPSQKTSSPSPKRTKRQATTKDTTQPTSTSGSSLTEEVKPRN</sequence>
<comment type="caution">
    <text evidence="2">The sequence shown here is derived from an EMBL/GenBank/DDBJ whole genome shotgun (WGS) entry which is preliminary data.</text>
</comment>
<feature type="compositionally biased region" description="Low complexity" evidence="1">
    <location>
        <begin position="9"/>
        <end position="20"/>
    </location>
</feature>
<dbReference type="Proteomes" id="UP000663854">
    <property type="component" value="Unassembled WGS sequence"/>
</dbReference>
<feature type="compositionally biased region" description="Polar residues" evidence="1">
    <location>
        <begin position="114"/>
        <end position="146"/>
    </location>
</feature>
<organism evidence="2 4">
    <name type="scientific">Rotaria sordida</name>
    <dbReference type="NCBI Taxonomy" id="392033"/>
    <lineage>
        <taxon>Eukaryota</taxon>
        <taxon>Metazoa</taxon>
        <taxon>Spiralia</taxon>
        <taxon>Gnathifera</taxon>
        <taxon>Rotifera</taxon>
        <taxon>Eurotatoria</taxon>
        <taxon>Bdelloidea</taxon>
        <taxon>Philodinida</taxon>
        <taxon>Philodinidae</taxon>
        <taxon>Rotaria</taxon>
    </lineage>
</organism>
<reference evidence="2" key="1">
    <citation type="submission" date="2021-02" db="EMBL/GenBank/DDBJ databases">
        <authorList>
            <person name="Nowell W R."/>
        </authorList>
    </citation>
    <scope>NUCLEOTIDE SEQUENCE</scope>
</reference>
<feature type="compositionally biased region" description="Polar residues" evidence="1">
    <location>
        <begin position="21"/>
        <end position="32"/>
    </location>
</feature>
<dbReference type="EMBL" id="CAJNOL010002656">
    <property type="protein sequence ID" value="CAF1519698.1"/>
    <property type="molecule type" value="Genomic_DNA"/>
</dbReference>
<dbReference type="EMBL" id="CAJNOH010001640">
    <property type="protein sequence ID" value="CAF1237550.1"/>
    <property type="molecule type" value="Genomic_DNA"/>
</dbReference>
<feature type="region of interest" description="Disordered" evidence="1">
    <location>
        <begin position="105"/>
        <end position="308"/>
    </location>
</feature>
<gene>
    <name evidence="3" type="ORF">JXQ802_LOCUS41503</name>
    <name evidence="2" type="ORF">PYM288_LOCUS26704</name>
</gene>
<proteinExistence type="predicted"/>
<feature type="compositionally biased region" description="Acidic residues" evidence="1">
    <location>
        <begin position="250"/>
        <end position="259"/>
    </location>
</feature>
<evidence type="ECO:0000313" key="5">
    <source>
        <dbReference type="Proteomes" id="UP000663870"/>
    </source>
</evidence>
<feature type="compositionally biased region" description="Low complexity" evidence="1">
    <location>
        <begin position="266"/>
        <end position="277"/>
    </location>
</feature>
<evidence type="ECO:0000256" key="1">
    <source>
        <dbReference type="SAM" id="MobiDB-lite"/>
    </source>
</evidence>
<feature type="compositionally biased region" description="Polar residues" evidence="1">
    <location>
        <begin position="47"/>
        <end position="84"/>
    </location>
</feature>
<feature type="non-terminal residue" evidence="2">
    <location>
        <position position="1"/>
    </location>
</feature>